<protein>
    <submittedName>
        <fullName evidence="1">Uncharacterized protein</fullName>
    </submittedName>
</protein>
<reference evidence="2" key="1">
    <citation type="journal article" date="2014" name="Nat. Genet.">
        <title>Genome of the human hookworm Necator americanus.</title>
        <authorList>
            <person name="Tang Y.T."/>
            <person name="Gao X."/>
            <person name="Rosa B.A."/>
            <person name="Abubucker S."/>
            <person name="Hallsworth-Pepin K."/>
            <person name="Martin J."/>
            <person name="Tyagi R."/>
            <person name="Heizer E."/>
            <person name="Zhang X."/>
            <person name="Bhonagiri-Palsikar V."/>
            <person name="Minx P."/>
            <person name="Warren W.C."/>
            <person name="Wang Q."/>
            <person name="Zhan B."/>
            <person name="Hotez P.J."/>
            <person name="Sternberg P.W."/>
            <person name="Dougall A."/>
            <person name="Gaze S.T."/>
            <person name="Mulvenna J."/>
            <person name="Sotillo J."/>
            <person name="Ranganathan S."/>
            <person name="Rabelo E.M."/>
            <person name="Wilson R.K."/>
            <person name="Felgner P.L."/>
            <person name="Bethony J."/>
            <person name="Hawdon J.M."/>
            <person name="Gasser R.B."/>
            <person name="Loukas A."/>
            <person name="Mitreva M."/>
        </authorList>
    </citation>
    <scope>NUCLEOTIDE SEQUENCE [LARGE SCALE GENOMIC DNA]</scope>
</reference>
<dbReference type="EMBL" id="KI659696">
    <property type="protein sequence ID" value="ETN78830.1"/>
    <property type="molecule type" value="Genomic_DNA"/>
</dbReference>
<name>W2T9Y7_NECAM</name>
<accession>W2T9Y7</accession>
<evidence type="ECO:0000313" key="1">
    <source>
        <dbReference type="EMBL" id="ETN78830.1"/>
    </source>
</evidence>
<dbReference type="AlphaFoldDB" id="W2T9Y7"/>
<proteinExistence type="predicted"/>
<sequence length="66" mass="7507">MLLLEWLSRIPGISRGEMTAHGDDLGPEKLDIQLTEFKKVESNGHIEDDEPEPIQLKYAHGLRHSD</sequence>
<dbReference type="Proteomes" id="UP000053676">
    <property type="component" value="Unassembled WGS sequence"/>
</dbReference>
<evidence type="ECO:0000313" key="2">
    <source>
        <dbReference type="Proteomes" id="UP000053676"/>
    </source>
</evidence>
<gene>
    <name evidence="1" type="ORF">NECAME_10090</name>
</gene>
<dbReference type="OrthoDB" id="10553821at2759"/>
<dbReference type="KEGG" id="nai:NECAME_10090"/>
<keyword evidence="2" id="KW-1185">Reference proteome</keyword>
<dbReference type="STRING" id="51031.W2T9Y7"/>
<organism evidence="1 2">
    <name type="scientific">Necator americanus</name>
    <name type="common">Human hookworm</name>
    <dbReference type="NCBI Taxonomy" id="51031"/>
    <lineage>
        <taxon>Eukaryota</taxon>
        <taxon>Metazoa</taxon>
        <taxon>Ecdysozoa</taxon>
        <taxon>Nematoda</taxon>
        <taxon>Chromadorea</taxon>
        <taxon>Rhabditida</taxon>
        <taxon>Rhabditina</taxon>
        <taxon>Rhabditomorpha</taxon>
        <taxon>Strongyloidea</taxon>
        <taxon>Ancylostomatidae</taxon>
        <taxon>Bunostominae</taxon>
        <taxon>Necator</taxon>
    </lineage>
</organism>